<organism evidence="1 2">
    <name type="scientific">Popillia japonica</name>
    <name type="common">Japanese beetle</name>
    <dbReference type="NCBI Taxonomy" id="7064"/>
    <lineage>
        <taxon>Eukaryota</taxon>
        <taxon>Metazoa</taxon>
        <taxon>Ecdysozoa</taxon>
        <taxon>Arthropoda</taxon>
        <taxon>Hexapoda</taxon>
        <taxon>Insecta</taxon>
        <taxon>Pterygota</taxon>
        <taxon>Neoptera</taxon>
        <taxon>Endopterygota</taxon>
        <taxon>Coleoptera</taxon>
        <taxon>Polyphaga</taxon>
        <taxon>Scarabaeiformia</taxon>
        <taxon>Scarabaeidae</taxon>
        <taxon>Rutelinae</taxon>
        <taxon>Popillia</taxon>
    </lineage>
</organism>
<protein>
    <submittedName>
        <fullName evidence="1">Uncharacterized protein</fullName>
    </submittedName>
</protein>
<gene>
    <name evidence="1" type="ORF">QE152_g37608</name>
</gene>
<keyword evidence="2" id="KW-1185">Reference proteome</keyword>
<dbReference type="Proteomes" id="UP001458880">
    <property type="component" value="Unassembled WGS sequence"/>
</dbReference>
<evidence type="ECO:0000313" key="2">
    <source>
        <dbReference type="Proteomes" id="UP001458880"/>
    </source>
</evidence>
<comment type="caution">
    <text evidence="1">The sequence shown here is derived from an EMBL/GenBank/DDBJ whole genome shotgun (WGS) entry which is preliminary data.</text>
</comment>
<reference evidence="1 2" key="1">
    <citation type="journal article" date="2024" name="BMC Genomics">
        <title>De novo assembly and annotation of Popillia japonica's genome with initial clues to its potential as an invasive pest.</title>
        <authorList>
            <person name="Cucini C."/>
            <person name="Boschi S."/>
            <person name="Funari R."/>
            <person name="Cardaioli E."/>
            <person name="Iannotti N."/>
            <person name="Marturano G."/>
            <person name="Paoli F."/>
            <person name="Bruttini M."/>
            <person name="Carapelli A."/>
            <person name="Frati F."/>
            <person name="Nardi F."/>
        </authorList>
    </citation>
    <scope>NUCLEOTIDE SEQUENCE [LARGE SCALE GENOMIC DNA]</scope>
    <source>
        <strain evidence="1">DMR45628</strain>
    </source>
</reference>
<dbReference type="EMBL" id="JASPKY010000742">
    <property type="protein sequence ID" value="KAK9685884.1"/>
    <property type="molecule type" value="Genomic_DNA"/>
</dbReference>
<name>A0AAW1IA08_POPJA</name>
<evidence type="ECO:0000313" key="1">
    <source>
        <dbReference type="EMBL" id="KAK9685884.1"/>
    </source>
</evidence>
<dbReference type="AlphaFoldDB" id="A0AAW1IA08"/>
<accession>A0AAW1IA08</accession>
<sequence>MYLNYWEFPEIRAKTIYGRKSVEAIRDIPSDSEDSELSDRELDFHENRDETWEPREIDALDDCVPLSQLFHLPPGTRLYFPKYENII</sequence>
<proteinExistence type="predicted"/>